<evidence type="ECO:0000256" key="2">
    <source>
        <dbReference type="ARBA" id="ARBA00011209"/>
    </source>
</evidence>
<evidence type="ECO:0000256" key="5">
    <source>
        <dbReference type="PIRSR" id="PIRSR000355-1"/>
    </source>
</evidence>
<dbReference type="Gene3D" id="1.10.620.20">
    <property type="entry name" value="Ribonucleotide Reductase, subunit A"/>
    <property type="match status" value="1"/>
</dbReference>
<feature type="active site" evidence="5">
    <location>
        <position position="126"/>
    </location>
</feature>
<keyword evidence="4" id="KW-0560">Oxidoreductase</keyword>
<feature type="transmembrane region" description="Helical" evidence="7">
    <location>
        <begin position="180"/>
        <end position="200"/>
    </location>
</feature>
<feature type="binding site" evidence="6">
    <location>
        <position position="122"/>
    </location>
    <ligand>
        <name>Fe cation</name>
        <dbReference type="ChEBI" id="CHEBI:24875"/>
        <label>1</label>
    </ligand>
</feature>
<dbReference type="GeneID" id="98914224"/>
<dbReference type="PANTHER" id="PTHR23409:SF18">
    <property type="entry name" value="RIBONUCLEOSIDE-DIPHOSPHATE REDUCTASE SUBUNIT M2"/>
    <property type="match status" value="1"/>
</dbReference>
<keyword evidence="9" id="KW-1185">Reference proteome</keyword>
<dbReference type="Proteomes" id="UP000295515">
    <property type="component" value="Unassembled WGS sequence"/>
</dbReference>
<keyword evidence="4 6" id="KW-0408">Iron</keyword>
<dbReference type="PIRSF" id="PIRSF000355">
    <property type="entry name" value="NrdB"/>
    <property type="match status" value="1"/>
</dbReference>
<dbReference type="UniPathway" id="UPA00326"/>
<feature type="binding site" evidence="6">
    <location>
        <position position="119"/>
    </location>
    <ligand>
        <name>Fe cation</name>
        <dbReference type="ChEBI" id="CHEBI:24875"/>
        <label>2</label>
    </ligand>
</feature>
<feature type="binding site" evidence="6">
    <location>
        <position position="89"/>
    </location>
    <ligand>
        <name>Fe cation</name>
        <dbReference type="ChEBI" id="CHEBI:24875"/>
        <label>1</label>
    </ligand>
</feature>
<keyword evidence="7" id="KW-1133">Transmembrane helix</keyword>
<dbReference type="InterPro" id="IPR012348">
    <property type="entry name" value="RNR-like"/>
</dbReference>
<organism evidence="8 9">
    <name type="scientific">Longibaculum muris</name>
    <dbReference type="NCBI Taxonomy" id="1796628"/>
    <lineage>
        <taxon>Bacteria</taxon>
        <taxon>Bacillati</taxon>
        <taxon>Bacillota</taxon>
        <taxon>Erysipelotrichia</taxon>
        <taxon>Erysipelotrichales</taxon>
        <taxon>Coprobacillaceae</taxon>
        <taxon>Longibaculum</taxon>
    </lineage>
</organism>
<accession>A0A4R3Z780</accession>
<comment type="caution">
    <text evidence="8">The sequence shown here is derived from an EMBL/GenBank/DDBJ whole genome shotgun (WGS) entry which is preliminary data.</text>
</comment>
<evidence type="ECO:0000313" key="9">
    <source>
        <dbReference type="Proteomes" id="UP000295515"/>
    </source>
</evidence>
<dbReference type="InterPro" id="IPR000358">
    <property type="entry name" value="RNR_small_fam"/>
</dbReference>
<dbReference type="GO" id="GO:0046872">
    <property type="term" value="F:metal ion binding"/>
    <property type="evidence" value="ECO:0007669"/>
    <property type="project" value="UniProtKB-KW"/>
</dbReference>
<dbReference type="GO" id="GO:0009263">
    <property type="term" value="P:deoxyribonucleotide biosynthetic process"/>
    <property type="evidence" value="ECO:0007669"/>
    <property type="project" value="UniProtKB-KW"/>
</dbReference>
<evidence type="ECO:0000256" key="3">
    <source>
        <dbReference type="ARBA" id="ARBA00047754"/>
    </source>
</evidence>
<keyword evidence="7" id="KW-0812">Transmembrane</keyword>
<feature type="binding site" evidence="6">
    <location>
        <position position="186"/>
    </location>
    <ligand>
        <name>Fe cation</name>
        <dbReference type="ChEBI" id="CHEBI:24875"/>
        <label>2</label>
    </ligand>
</feature>
<dbReference type="CDD" id="cd01049">
    <property type="entry name" value="RNRR2"/>
    <property type="match status" value="1"/>
</dbReference>
<evidence type="ECO:0000256" key="7">
    <source>
        <dbReference type="SAM" id="Phobius"/>
    </source>
</evidence>
<dbReference type="InterPro" id="IPR030475">
    <property type="entry name" value="RNR_small_AS"/>
</dbReference>
<reference evidence="8 9" key="1">
    <citation type="submission" date="2019-03" db="EMBL/GenBank/DDBJ databases">
        <title>Genomic Encyclopedia of Type Strains, Phase IV (KMG-IV): sequencing the most valuable type-strain genomes for metagenomic binning, comparative biology and taxonomic classification.</title>
        <authorList>
            <person name="Goeker M."/>
        </authorList>
    </citation>
    <scope>NUCLEOTIDE SEQUENCE [LARGE SCALE GENOMIC DNA]</scope>
    <source>
        <strain evidence="8 9">DSM 29487</strain>
    </source>
</reference>
<comment type="cofactor">
    <cofactor evidence="4 6">
        <name>Fe cation</name>
        <dbReference type="ChEBI" id="CHEBI:24875"/>
    </cofactor>
    <text evidence="4 6">Binds 2 iron ions per subunit.</text>
</comment>
<sequence>MELKQKALFNASGDTDVRMRRMINGNTTNLNDFNNMKYQWVSDWYRQAMNNFWIPEEINLTQDMKDYRLLKDEERVAYDKILSFLVFLDSLQTANLPHVGEYITANEINLCLTIQAFQEAVHSQSYSYMLDSICSPVKRDEILYQWKYDEHLLKRNQFIGEQYNAFLENRDSFHLMKTIMANYILEGIYFYSGFMFFYNLGRMGKMPGSAQEIRYINRDENTHLWLFRNMILELQKEEPDLFTPDKIEVYRSMLKRGVEEEIAWGQYVLGDRIEGLTMNMVSDYIHYLGNLRATSLHFEPLYDGYREEPESMKWVSLYSNANDIKTDFFEAKSTAYAKSSAIEDDL</sequence>
<dbReference type="EC" id="1.17.4.1" evidence="4"/>
<evidence type="ECO:0000256" key="4">
    <source>
        <dbReference type="PIRNR" id="PIRNR000355"/>
    </source>
</evidence>
<dbReference type="InterPro" id="IPR009078">
    <property type="entry name" value="Ferritin-like_SF"/>
</dbReference>
<dbReference type="PROSITE" id="PS00368">
    <property type="entry name" value="RIBORED_SMALL"/>
    <property type="match status" value="1"/>
</dbReference>
<proteinExistence type="inferred from homology"/>
<dbReference type="InterPro" id="IPR033909">
    <property type="entry name" value="RNR_small"/>
</dbReference>
<evidence type="ECO:0000313" key="8">
    <source>
        <dbReference type="EMBL" id="TCW03100.1"/>
    </source>
</evidence>
<dbReference type="AlphaFoldDB" id="A0A4R3Z780"/>
<name>A0A4R3Z780_9FIRM</name>
<comment type="catalytic activity">
    <reaction evidence="3 4">
        <text>a 2'-deoxyribonucleoside 5'-diphosphate + [thioredoxin]-disulfide + H2O = a ribonucleoside 5'-diphosphate + [thioredoxin]-dithiol</text>
        <dbReference type="Rhea" id="RHEA:23252"/>
        <dbReference type="Rhea" id="RHEA-COMP:10698"/>
        <dbReference type="Rhea" id="RHEA-COMP:10700"/>
        <dbReference type="ChEBI" id="CHEBI:15377"/>
        <dbReference type="ChEBI" id="CHEBI:29950"/>
        <dbReference type="ChEBI" id="CHEBI:50058"/>
        <dbReference type="ChEBI" id="CHEBI:57930"/>
        <dbReference type="ChEBI" id="CHEBI:73316"/>
        <dbReference type="EC" id="1.17.4.1"/>
    </reaction>
</comment>
<protein>
    <recommendedName>
        <fullName evidence="4">Ribonucleoside-diphosphate reductase subunit beta</fullName>
        <ecNumber evidence="4">1.17.4.1</ecNumber>
    </recommendedName>
</protein>
<feature type="binding site" evidence="6">
    <location>
        <position position="220"/>
    </location>
    <ligand>
        <name>Fe cation</name>
        <dbReference type="ChEBI" id="CHEBI:24875"/>
        <label>2</label>
    </ligand>
</feature>
<dbReference type="NCBIfam" id="NF007184">
    <property type="entry name" value="PRK09614.1-3"/>
    <property type="match status" value="1"/>
</dbReference>
<evidence type="ECO:0000256" key="6">
    <source>
        <dbReference type="PIRSR" id="PIRSR000355-2"/>
    </source>
</evidence>
<keyword evidence="4" id="KW-0215">Deoxyribonucleotide synthesis</keyword>
<dbReference type="RefSeq" id="WP_066444740.1">
    <property type="nucleotide sequence ID" value="NZ_CAUWFI010000018.1"/>
</dbReference>
<comment type="subunit">
    <text evidence="2">Tetramer of two alpha and two beta subunits.</text>
</comment>
<dbReference type="Pfam" id="PF00268">
    <property type="entry name" value="Ribonuc_red_sm"/>
    <property type="match status" value="1"/>
</dbReference>
<feature type="binding site" evidence="6">
    <location>
        <position position="223"/>
    </location>
    <ligand>
        <name>Fe cation</name>
        <dbReference type="ChEBI" id="CHEBI:24875"/>
        <label>2</label>
    </ligand>
</feature>
<keyword evidence="7" id="KW-0472">Membrane</keyword>
<feature type="binding site" evidence="6">
    <location>
        <position position="119"/>
    </location>
    <ligand>
        <name>Fe cation</name>
        <dbReference type="ChEBI" id="CHEBI:24875"/>
        <label>1</label>
    </ligand>
</feature>
<dbReference type="SUPFAM" id="SSF47240">
    <property type="entry name" value="Ferritin-like"/>
    <property type="match status" value="1"/>
</dbReference>
<comment type="similarity">
    <text evidence="1 4">Belongs to the ribonucleoside diphosphate reductase small chain family.</text>
</comment>
<comment type="function">
    <text evidence="4">Provides the precursors necessary for DNA synthesis. Catalyzes the biosynthesis of deoxyribonucleotides from the corresponding ribonucleotides.</text>
</comment>
<evidence type="ECO:0000256" key="1">
    <source>
        <dbReference type="ARBA" id="ARBA00009303"/>
    </source>
</evidence>
<dbReference type="PANTHER" id="PTHR23409">
    <property type="entry name" value="RIBONUCLEOSIDE-DIPHOSPHATE REDUCTASE SMALL CHAIN"/>
    <property type="match status" value="1"/>
</dbReference>
<gene>
    <name evidence="8" type="ORF">EDD60_101407</name>
</gene>
<keyword evidence="4 6" id="KW-0479">Metal-binding</keyword>
<dbReference type="GO" id="GO:0004748">
    <property type="term" value="F:ribonucleoside-diphosphate reductase activity, thioredoxin disulfide as acceptor"/>
    <property type="evidence" value="ECO:0007669"/>
    <property type="project" value="UniProtKB-EC"/>
</dbReference>
<dbReference type="EMBL" id="SMCQ01000001">
    <property type="protein sequence ID" value="TCW03100.1"/>
    <property type="molecule type" value="Genomic_DNA"/>
</dbReference>